<dbReference type="Proteomes" id="UP000267408">
    <property type="component" value="Unassembled WGS sequence"/>
</dbReference>
<dbReference type="InterPro" id="IPR025202">
    <property type="entry name" value="PLD-like_dom"/>
</dbReference>
<dbReference type="GO" id="GO:0006793">
    <property type="term" value="P:phosphorus metabolic process"/>
    <property type="evidence" value="ECO:0007669"/>
    <property type="project" value="UniProtKB-ARBA"/>
</dbReference>
<organism evidence="8 9">
    <name type="scientific">Kitasatospora cineracea</name>
    <dbReference type="NCBI Taxonomy" id="88074"/>
    <lineage>
        <taxon>Bacteria</taxon>
        <taxon>Bacillati</taxon>
        <taxon>Actinomycetota</taxon>
        <taxon>Actinomycetes</taxon>
        <taxon>Kitasatosporales</taxon>
        <taxon>Streptomycetaceae</taxon>
        <taxon>Kitasatospora</taxon>
    </lineage>
</organism>
<dbReference type="SUPFAM" id="SSF56024">
    <property type="entry name" value="Phospholipase D/nuclease"/>
    <property type="match status" value="1"/>
</dbReference>
<dbReference type="Pfam" id="PF13086">
    <property type="entry name" value="AAA_11"/>
    <property type="match status" value="1"/>
</dbReference>
<evidence type="ECO:0000259" key="7">
    <source>
        <dbReference type="PROSITE" id="PS50035"/>
    </source>
</evidence>
<evidence type="ECO:0000256" key="2">
    <source>
        <dbReference type="ARBA" id="ARBA00022741"/>
    </source>
</evidence>
<comment type="caution">
    <text evidence="8">The sequence shown here is derived from an EMBL/GenBank/DDBJ whole genome shotgun (WGS) entry which is preliminary data.</text>
</comment>
<dbReference type="InterPro" id="IPR003593">
    <property type="entry name" value="AAA+_ATPase"/>
</dbReference>
<evidence type="ECO:0000313" key="9">
    <source>
        <dbReference type="Proteomes" id="UP000267408"/>
    </source>
</evidence>
<dbReference type="PANTHER" id="PTHR43788:SF8">
    <property type="entry name" value="DNA-BINDING PROTEIN SMUBP-2"/>
    <property type="match status" value="1"/>
</dbReference>
<dbReference type="GO" id="GO:0016787">
    <property type="term" value="F:hydrolase activity"/>
    <property type="evidence" value="ECO:0007669"/>
    <property type="project" value="UniProtKB-KW"/>
</dbReference>
<dbReference type="AlphaFoldDB" id="A0A8G1UGM1"/>
<keyword evidence="4" id="KW-0347">Helicase</keyword>
<dbReference type="PANTHER" id="PTHR43788">
    <property type="entry name" value="DNA2/NAM7 HELICASE FAMILY MEMBER"/>
    <property type="match status" value="1"/>
</dbReference>
<comment type="similarity">
    <text evidence="1">Belongs to the DNA2/NAM7 helicase family.</text>
</comment>
<dbReference type="InterPro" id="IPR001736">
    <property type="entry name" value="PLipase_D/transphosphatidylase"/>
</dbReference>
<dbReference type="InterPro" id="IPR050534">
    <property type="entry name" value="Coronavir_polyprotein_1ab"/>
</dbReference>
<gene>
    <name evidence="8" type="ORF">EDD39_6331</name>
</gene>
<dbReference type="InterPro" id="IPR027417">
    <property type="entry name" value="P-loop_NTPase"/>
</dbReference>
<dbReference type="GO" id="GO:0043139">
    <property type="term" value="F:5'-3' DNA helicase activity"/>
    <property type="evidence" value="ECO:0007669"/>
    <property type="project" value="TreeGrafter"/>
</dbReference>
<dbReference type="SMART" id="SM00382">
    <property type="entry name" value="AAA"/>
    <property type="match status" value="1"/>
</dbReference>
<name>A0A8G1UGM1_9ACTN</name>
<accession>A0A8G1UGM1</accession>
<evidence type="ECO:0000256" key="5">
    <source>
        <dbReference type="ARBA" id="ARBA00022840"/>
    </source>
</evidence>
<evidence type="ECO:0000256" key="6">
    <source>
        <dbReference type="SAM" id="Coils"/>
    </source>
</evidence>
<dbReference type="EMBL" id="RJVJ01000002">
    <property type="protein sequence ID" value="ROR38159.1"/>
    <property type="molecule type" value="Genomic_DNA"/>
</dbReference>
<feature type="coiled-coil region" evidence="6">
    <location>
        <begin position="344"/>
        <end position="392"/>
    </location>
</feature>
<reference evidence="8 9" key="1">
    <citation type="submission" date="2018-11" db="EMBL/GenBank/DDBJ databases">
        <title>Sequencing the genomes of 1000 actinobacteria strains.</title>
        <authorList>
            <person name="Klenk H.-P."/>
        </authorList>
    </citation>
    <scope>NUCLEOTIDE SEQUENCE [LARGE SCALE GENOMIC DNA]</scope>
    <source>
        <strain evidence="8 9">DSM 44780</strain>
    </source>
</reference>
<evidence type="ECO:0000256" key="1">
    <source>
        <dbReference type="ARBA" id="ARBA00007913"/>
    </source>
</evidence>
<dbReference type="PROSITE" id="PS50035">
    <property type="entry name" value="PLD"/>
    <property type="match status" value="1"/>
</dbReference>
<dbReference type="Gene3D" id="3.40.50.300">
    <property type="entry name" value="P-loop containing nucleotide triphosphate hydrolases"/>
    <property type="match status" value="3"/>
</dbReference>
<dbReference type="RefSeq" id="WP_123562593.1">
    <property type="nucleotide sequence ID" value="NZ_RJVJ01000002.1"/>
</dbReference>
<dbReference type="Gene3D" id="3.30.870.10">
    <property type="entry name" value="Endonuclease Chain A"/>
    <property type="match status" value="1"/>
</dbReference>
<feature type="domain" description="PLD phosphodiesterase" evidence="7">
    <location>
        <begin position="982"/>
        <end position="1009"/>
    </location>
</feature>
<keyword evidence="3" id="KW-0378">Hydrolase</keyword>
<proteinExistence type="inferred from homology"/>
<dbReference type="SUPFAM" id="SSF52540">
    <property type="entry name" value="P-loop containing nucleoside triphosphate hydrolases"/>
    <property type="match status" value="1"/>
</dbReference>
<evidence type="ECO:0000256" key="3">
    <source>
        <dbReference type="ARBA" id="ARBA00022801"/>
    </source>
</evidence>
<keyword evidence="6" id="KW-0175">Coiled coil</keyword>
<dbReference type="OrthoDB" id="3197455at2"/>
<evidence type="ECO:0000313" key="8">
    <source>
        <dbReference type="EMBL" id="ROR38159.1"/>
    </source>
</evidence>
<dbReference type="InterPro" id="IPR041679">
    <property type="entry name" value="DNA2/NAM7-like_C"/>
</dbReference>
<protein>
    <submittedName>
        <fullName evidence="8">Phospholipase D-like protein</fullName>
    </submittedName>
</protein>
<dbReference type="Pfam" id="PF13091">
    <property type="entry name" value="PLDc_2"/>
    <property type="match status" value="1"/>
</dbReference>
<sequence>MTALDSWLALEGGAGRKAQWRILGRAVVAGPGEYAVDIRGLNINADQLQSDSLRLAEPDENTVEDGHPVLDVTHDGTALRVRVPDFAEPADPCLWLYQQPATFLTKALRDGIAGLTDDGLAGLLARGEPGGRLSPHGLPQGVLLPAQDLAYRACLGTGLWLVWGPPGTGKTSVLKRAISDLVAAGKRVLLVSATNIAVDNALLGVVKEQRHSPGQLVRVGPPHLKQIADDPQVCLPLMVRAKLAAVDGQRESVAAELSALQQRARQLAALTARLADFDADHYTRQRQRLNDPALAAEHLTAQLAAHSDRHRELQPLLAQAEDRAEQAARRSADAAVPRTAWAQIDALETKTAEVEEAATSAEARDLLARQNLAEAQQALDALESRKGLAKLKARQAIAAAEKHRDAAHARQQDTLEQARQARALADRPRLQTHTAITRISRQTPLTRDDLAAIDNELHQADAALRHIRAQEEDTAARIVHLDEQLRLTLAAADDVKKAERRGHPATHCEAETLRPLVAADTARQPALLRQHRELHDQYERLARDAQGHIIREARLVATTLARFRTNPTVFEGPYDVVLVDEVGAATLPEVLLAVAKAKSTAVLLGDFMQLGPVLPEVLKGNQRTDIRRWLLTEVFDHCRITTPAAARAHPGCLSLDVQHRFGPDVMRLANTLAYDGLLTGGPTVQARARTRNGDDAEIVVVDTDGLGNLAQVHRLGQASGWWPAGLLLARTLVELHRADGDTTGIVTPYGAQAEATLAALRDIEGDSGLLAEVGTAHRFQGREFPVVVFDLVEEQHGRGMWMAQAARRPEAGEWVNNGVRLFNVAATRVQNRLYLIGSRSRITAARSDTALGAVRELLAAGSGRTIRAADLITPLTAQAPRLGPVGARLADILSRHVEIADVQDEVAFHKTFAHHIAEARHSLWIWTPWVAKRVRSLLPALEDAVRRGVRITVFVRDQSDQNQQRFIEYLDELKAVTPAVIPVNVMHQKIVVIDEHTVLLGSLNTLSQSQSREIMLTVRGAHFARKILDHEHAEDFARPPRCGGCRGDQLDLRRGKAGWYWRCYDKACPARRGDRAWTAPVRFTTSRPKQGAR</sequence>
<dbReference type="GO" id="GO:0005524">
    <property type="term" value="F:ATP binding"/>
    <property type="evidence" value="ECO:0007669"/>
    <property type="project" value="UniProtKB-KW"/>
</dbReference>
<dbReference type="Pfam" id="PF13087">
    <property type="entry name" value="AAA_12"/>
    <property type="match status" value="1"/>
</dbReference>
<evidence type="ECO:0000256" key="4">
    <source>
        <dbReference type="ARBA" id="ARBA00022806"/>
    </source>
</evidence>
<keyword evidence="2" id="KW-0547">Nucleotide-binding</keyword>
<keyword evidence="5" id="KW-0067">ATP-binding</keyword>
<dbReference type="InterPro" id="IPR041677">
    <property type="entry name" value="DNA2/NAM7_AAA_11"/>
</dbReference>